<name>A0A8S0W9V0_9GAMM</name>
<evidence type="ECO:0000313" key="2">
    <source>
        <dbReference type="Proteomes" id="UP000494216"/>
    </source>
</evidence>
<dbReference type="EMBL" id="CADCXN010000047">
    <property type="protein sequence ID" value="CAA9890246.1"/>
    <property type="molecule type" value="Genomic_DNA"/>
</dbReference>
<proteinExistence type="predicted"/>
<gene>
    <name evidence="1" type="ORF">METHB2_20077</name>
</gene>
<protein>
    <recommendedName>
        <fullName evidence="3">Transporter</fullName>
    </recommendedName>
</protein>
<keyword evidence="2" id="KW-1185">Reference proteome</keyword>
<comment type="caution">
    <text evidence="1">The sequence shown here is derived from an EMBL/GenBank/DDBJ whole genome shotgun (WGS) entry which is preliminary data.</text>
</comment>
<dbReference type="Proteomes" id="UP000494216">
    <property type="component" value="Unassembled WGS sequence"/>
</dbReference>
<dbReference type="AlphaFoldDB" id="A0A8S0W9V0"/>
<dbReference type="Pfam" id="PF13557">
    <property type="entry name" value="Phenol_MetA_deg"/>
    <property type="match status" value="1"/>
</dbReference>
<dbReference type="InterPro" id="IPR025737">
    <property type="entry name" value="FApF"/>
</dbReference>
<evidence type="ECO:0000313" key="1">
    <source>
        <dbReference type="EMBL" id="CAA9890246.1"/>
    </source>
</evidence>
<accession>A0A8S0W9V0</accession>
<sequence length="286" mass="30629">MWAGGLIAQFISLDSASDATLLDIKNNAVDEAHGDVHSVNTLLIPSVFAAYGITDDLTLGLRIPYVLRSGVRSPNEEGDAVNKQGDPSGFGDVSVFGQYRFFHSADNLNHASLVIALKTPTGETGVQNNQGNSFETHHQPGGAWSPSAGLSFTRAMGSFSFDTSVLYTVATQGAQKTDLGDIFGYNFALSYAFGAPVRNAFFSSSNNAPWTAVLELNGEWQDQQKTDGLKDPNSGGHSVFISPGVRYSGGKSWNTALSIGAPIVTDHNGFQTDPDYRITYRFVAVF</sequence>
<reference evidence="1 2" key="1">
    <citation type="submission" date="2020-02" db="EMBL/GenBank/DDBJ databases">
        <authorList>
            <person name="Hogendoorn C."/>
        </authorList>
    </citation>
    <scope>NUCLEOTIDE SEQUENCE [LARGE SCALE GENOMIC DNA]</scope>
    <source>
        <strain evidence="1">METHB21</strain>
    </source>
</reference>
<evidence type="ECO:0008006" key="3">
    <source>
        <dbReference type="Google" id="ProtNLM"/>
    </source>
</evidence>
<organism evidence="1 2">
    <name type="scientific">Candidatus Methylobacter favarea</name>
    <dbReference type="NCBI Taxonomy" id="2707345"/>
    <lineage>
        <taxon>Bacteria</taxon>
        <taxon>Pseudomonadati</taxon>
        <taxon>Pseudomonadota</taxon>
        <taxon>Gammaproteobacteria</taxon>
        <taxon>Methylococcales</taxon>
        <taxon>Methylococcaceae</taxon>
        <taxon>Methylobacter</taxon>
    </lineage>
</organism>